<dbReference type="STRING" id="35608.A0A2U1LUE2"/>
<dbReference type="InterPro" id="IPR000477">
    <property type="entry name" value="RT_dom"/>
</dbReference>
<reference evidence="2 3" key="1">
    <citation type="journal article" date="2018" name="Mol. Plant">
        <title>The genome of Artemisia annua provides insight into the evolution of Asteraceae family and artemisinin biosynthesis.</title>
        <authorList>
            <person name="Shen Q."/>
            <person name="Zhang L."/>
            <person name="Liao Z."/>
            <person name="Wang S."/>
            <person name="Yan T."/>
            <person name="Shi P."/>
            <person name="Liu M."/>
            <person name="Fu X."/>
            <person name="Pan Q."/>
            <person name="Wang Y."/>
            <person name="Lv Z."/>
            <person name="Lu X."/>
            <person name="Zhang F."/>
            <person name="Jiang W."/>
            <person name="Ma Y."/>
            <person name="Chen M."/>
            <person name="Hao X."/>
            <person name="Li L."/>
            <person name="Tang Y."/>
            <person name="Lv G."/>
            <person name="Zhou Y."/>
            <person name="Sun X."/>
            <person name="Brodelius P.E."/>
            <person name="Rose J.K.C."/>
            <person name="Tang K."/>
        </authorList>
    </citation>
    <scope>NUCLEOTIDE SEQUENCE [LARGE SCALE GENOMIC DNA]</scope>
    <source>
        <strain evidence="3">cv. Huhao1</strain>
        <tissue evidence="2">Leaf</tissue>
    </source>
</reference>
<dbReference type="OrthoDB" id="1934719at2759"/>
<feature type="domain" description="Reverse transcriptase" evidence="1">
    <location>
        <begin position="1"/>
        <end position="247"/>
    </location>
</feature>
<dbReference type="AlphaFoldDB" id="A0A2U1LUE2"/>
<dbReference type="PROSITE" id="PS50878">
    <property type="entry name" value="RT_POL"/>
    <property type="match status" value="1"/>
</dbReference>
<evidence type="ECO:0000313" key="2">
    <source>
        <dbReference type="EMBL" id="PWA52601.1"/>
    </source>
</evidence>
<keyword evidence="3" id="KW-1185">Reference proteome</keyword>
<dbReference type="SUPFAM" id="SSF56672">
    <property type="entry name" value="DNA/RNA polymerases"/>
    <property type="match status" value="1"/>
</dbReference>
<evidence type="ECO:0000259" key="1">
    <source>
        <dbReference type="PROSITE" id="PS50878"/>
    </source>
</evidence>
<sequence length="251" mass="28225">MNDSFVCLIPKKDQREKWTDYRPISLINCVYKLLSKVLANRIRKVLPEVVEENQCAFVEGCFILDGVMIVSELISDLKLNRSMGLILKLDFAKGFDSVSWVFLSKVMSSMGFNSSFCYWVHSCVSSARISVLVNGSSSGIFNLERGLRQGDPLSPFLFLLVAEVLNKMIKYSLSNGNLKGIKINNGGDPLTHIQFADDTILFGDNPLEEMATWKSILEQFGDASGLKLNWTNANCLELMFLWMSLVRELAL</sequence>
<dbReference type="Pfam" id="PF00078">
    <property type="entry name" value="RVT_1"/>
    <property type="match status" value="1"/>
</dbReference>
<name>A0A2U1LUE2_ARTAN</name>
<proteinExistence type="predicted"/>
<dbReference type="PANTHER" id="PTHR31635">
    <property type="entry name" value="REVERSE TRANSCRIPTASE DOMAIN-CONTAINING PROTEIN-RELATED"/>
    <property type="match status" value="1"/>
</dbReference>
<protein>
    <recommendedName>
        <fullName evidence="1">Reverse transcriptase domain-containing protein</fullName>
    </recommendedName>
</protein>
<evidence type="ECO:0000313" key="3">
    <source>
        <dbReference type="Proteomes" id="UP000245207"/>
    </source>
</evidence>
<organism evidence="2 3">
    <name type="scientific">Artemisia annua</name>
    <name type="common">Sweet wormwood</name>
    <dbReference type="NCBI Taxonomy" id="35608"/>
    <lineage>
        <taxon>Eukaryota</taxon>
        <taxon>Viridiplantae</taxon>
        <taxon>Streptophyta</taxon>
        <taxon>Embryophyta</taxon>
        <taxon>Tracheophyta</taxon>
        <taxon>Spermatophyta</taxon>
        <taxon>Magnoliopsida</taxon>
        <taxon>eudicotyledons</taxon>
        <taxon>Gunneridae</taxon>
        <taxon>Pentapetalae</taxon>
        <taxon>asterids</taxon>
        <taxon>campanulids</taxon>
        <taxon>Asterales</taxon>
        <taxon>Asteraceae</taxon>
        <taxon>Asteroideae</taxon>
        <taxon>Anthemideae</taxon>
        <taxon>Artemisiinae</taxon>
        <taxon>Artemisia</taxon>
    </lineage>
</organism>
<dbReference type="PANTHER" id="PTHR31635:SF196">
    <property type="entry name" value="REVERSE TRANSCRIPTASE DOMAIN-CONTAINING PROTEIN-RELATED"/>
    <property type="match status" value="1"/>
</dbReference>
<dbReference type="InterPro" id="IPR043502">
    <property type="entry name" value="DNA/RNA_pol_sf"/>
</dbReference>
<gene>
    <name evidence="2" type="ORF">CTI12_AA454830</name>
</gene>
<accession>A0A2U1LUE2</accession>
<dbReference type="EMBL" id="PKPP01007725">
    <property type="protein sequence ID" value="PWA52601.1"/>
    <property type="molecule type" value="Genomic_DNA"/>
</dbReference>
<dbReference type="CDD" id="cd01650">
    <property type="entry name" value="RT_nLTR_like"/>
    <property type="match status" value="1"/>
</dbReference>
<comment type="caution">
    <text evidence="2">The sequence shown here is derived from an EMBL/GenBank/DDBJ whole genome shotgun (WGS) entry which is preliminary data.</text>
</comment>
<dbReference type="Proteomes" id="UP000245207">
    <property type="component" value="Unassembled WGS sequence"/>
</dbReference>